<proteinExistence type="predicted"/>
<dbReference type="PROSITE" id="PS51257">
    <property type="entry name" value="PROKAR_LIPOPROTEIN"/>
    <property type="match status" value="1"/>
</dbReference>
<name>A0ABS6VZ60_9FLAO</name>
<reference evidence="1 2" key="1">
    <citation type="submission" date="2021-07" db="EMBL/GenBank/DDBJ databases">
        <title>Mesonia aestuariivivens sp. nov., isolated from a tidal flat.</title>
        <authorList>
            <person name="Kim Y.-O."/>
            <person name="Yoon J.-H."/>
        </authorList>
    </citation>
    <scope>NUCLEOTIDE SEQUENCE [LARGE SCALE GENOMIC DNA]</scope>
    <source>
        <strain evidence="1 2">JHPTF-M18</strain>
    </source>
</reference>
<dbReference type="Proteomes" id="UP000719267">
    <property type="component" value="Unassembled WGS sequence"/>
</dbReference>
<keyword evidence="2" id="KW-1185">Reference proteome</keyword>
<dbReference type="EMBL" id="JAHWDF010000003">
    <property type="protein sequence ID" value="MBW2960882.1"/>
    <property type="molecule type" value="Genomic_DNA"/>
</dbReference>
<organism evidence="1 2">
    <name type="scientific">Mesonia aestuariivivens</name>
    <dbReference type="NCBI Taxonomy" id="2796128"/>
    <lineage>
        <taxon>Bacteria</taxon>
        <taxon>Pseudomonadati</taxon>
        <taxon>Bacteroidota</taxon>
        <taxon>Flavobacteriia</taxon>
        <taxon>Flavobacteriales</taxon>
        <taxon>Flavobacteriaceae</taxon>
        <taxon>Mesonia</taxon>
    </lineage>
</organism>
<comment type="caution">
    <text evidence="1">The sequence shown here is derived from an EMBL/GenBank/DDBJ whole genome shotgun (WGS) entry which is preliminary data.</text>
</comment>
<gene>
    <name evidence="1" type="ORF">KW502_03600</name>
</gene>
<dbReference type="RefSeq" id="WP_219039170.1">
    <property type="nucleotide sequence ID" value="NZ_JAHWDF010000003.1"/>
</dbReference>
<evidence type="ECO:0000313" key="2">
    <source>
        <dbReference type="Proteomes" id="UP000719267"/>
    </source>
</evidence>
<accession>A0ABS6VZ60</accession>
<evidence type="ECO:0000313" key="1">
    <source>
        <dbReference type="EMBL" id="MBW2960882.1"/>
    </source>
</evidence>
<protein>
    <submittedName>
        <fullName evidence="1">FixH family protein</fullName>
    </submittedName>
</protein>
<sequence>MKNIIFWLAAMLFAVTLSCTIDKTDYEAELSPTVTEDYIFEDALSFNTGDYKISVESLNGTFNKGYNEIRLQLTVTETNENLAGAEVTLLPIFSSDDVATSCPHSYNLVYDEAENAYVGYAVFTSESTSLESWELYFSLTANNQIHQVNQQISVEEQLNKNLNITSFTGADNQEYVIALVAPRKPKVAENELIAGIYKYNNPTTPAGDFPDPSQFSYSVVEDYTLLIDPRMPEPSMGNHSTPNNQDLTQGSDGFYHGVVNYTMTGAWTLNFIMLNSEDEVVKGTEVSTAFTPGIEGEKGELYIDTLF</sequence>